<evidence type="ECO:0000259" key="2">
    <source>
        <dbReference type="PROSITE" id="PS51820"/>
    </source>
</evidence>
<reference evidence="4" key="1">
    <citation type="journal article" date="2019" name="Int. J. Syst. Evol. Microbiol.">
        <title>The Global Catalogue of Microorganisms (GCM) 10K type strain sequencing project: providing services to taxonomists for standard genome sequencing and annotation.</title>
        <authorList>
            <consortium name="The Broad Institute Genomics Platform"/>
            <consortium name="The Broad Institute Genome Sequencing Center for Infectious Disease"/>
            <person name="Wu L."/>
            <person name="Ma J."/>
        </authorList>
    </citation>
    <scope>NUCLEOTIDE SEQUENCE [LARGE SCALE GENOMIC DNA]</scope>
    <source>
        <strain evidence="4">JCM 17927</strain>
    </source>
</reference>
<evidence type="ECO:0000313" key="4">
    <source>
        <dbReference type="Proteomes" id="UP001501175"/>
    </source>
</evidence>
<feature type="region of interest" description="Disordered" evidence="1">
    <location>
        <begin position="1"/>
        <end position="24"/>
    </location>
</feature>
<dbReference type="Gene3D" id="2.60.120.380">
    <property type="match status" value="1"/>
</dbReference>
<dbReference type="PROSITE" id="PS51820">
    <property type="entry name" value="PA14"/>
    <property type="match status" value="1"/>
</dbReference>
<comment type="caution">
    <text evidence="3">The sequence shown here is derived from an EMBL/GenBank/DDBJ whole genome shotgun (WGS) entry which is preliminary data.</text>
</comment>
<gene>
    <name evidence="3" type="ORF">GCM10023189_15590</name>
</gene>
<keyword evidence="4" id="KW-1185">Reference proteome</keyword>
<dbReference type="InterPro" id="IPR037524">
    <property type="entry name" value="PA14/GLEYA"/>
</dbReference>
<organism evidence="3 4">
    <name type="scientific">Nibrella saemangeumensis</name>
    <dbReference type="NCBI Taxonomy" id="1084526"/>
    <lineage>
        <taxon>Bacteria</taxon>
        <taxon>Pseudomonadati</taxon>
        <taxon>Bacteroidota</taxon>
        <taxon>Cytophagia</taxon>
        <taxon>Cytophagales</taxon>
        <taxon>Spirosomataceae</taxon>
        <taxon>Nibrella</taxon>
    </lineage>
</organism>
<feature type="compositionally biased region" description="Polar residues" evidence="1">
    <location>
        <begin position="7"/>
        <end position="24"/>
    </location>
</feature>
<sequence>MPGNWQRAGSLTVGPTQPTLKTQSGNTLLVGTPGQPLMLVSPAGDFAMQMEVLMTAGAGGQLTLPDGYTVGLNDPKTSKAPGLWQTVEIRYRAPVGNRSAILEKLTLNGVTLQEGLVLPRSSRAVGPVALAVQSGSAAIRNLGYRALTNKEVARWVGSIKYTIYEGEIFSRDALANRKVLKEDTTSMLSYEVAYGLPGNRYVVLYNGKLNVTENETYQFDLQAGGVGGLWINGKSLIPTSDERQYLGSGKTVRVPLTAGTHDVQVMFTRSWPRPGLGLFVSKADTRPQPLHTLTSLPEPDPVGAITVQAEAKPELVRSFVQLPGEKMKRTHSLSVGTPAGLHYTVDLNQMALIQAWKGDFADVTEMWHERGEPQLLRPIGTNVYLPGQSPLMALNSDQAAWSDSLGENVLKYQGLTIDKQGMPVMEYKLAGVTVTDAIRPEGGALTRTLNLTGSATAPVYCRIAAGSSIEEVGKGVYAVNDRSYYVRLDPKAKPRVRQSGNKQELLLPVAMKNSTGSVQYSILF</sequence>
<accession>A0ABP8MNL7</accession>
<evidence type="ECO:0000313" key="3">
    <source>
        <dbReference type="EMBL" id="GAA4452336.1"/>
    </source>
</evidence>
<dbReference type="SUPFAM" id="SSF56988">
    <property type="entry name" value="Anthrax protective antigen"/>
    <property type="match status" value="1"/>
</dbReference>
<dbReference type="Proteomes" id="UP001501175">
    <property type="component" value="Unassembled WGS sequence"/>
</dbReference>
<proteinExistence type="predicted"/>
<dbReference type="EMBL" id="BAABHD010000021">
    <property type="protein sequence ID" value="GAA4452336.1"/>
    <property type="molecule type" value="Genomic_DNA"/>
</dbReference>
<name>A0ABP8MNL7_9BACT</name>
<evidence type="ECO:0000256" key="1">
    <source>
        <dbReference type="SAM" id="MobiDB-lite"/>
    </source>
</evidence>
<protein>
    <recommendedName>
        <fullName evidence="2">PA14 domain-containing protein</fullName>
    </recommendedName>
</protein>
<feature type="domain" description="PA14" evidence="2">
    <location>
        <begin position="154"/>
        <end position="300"/>
    </location>
</feature>